<evidence type="ECO:0000313" key="8">
    <source>
        <dbReference type="EMBL" id="RZI46058.1"/>
    </source>
</evidence>
<evidence type="ECO:0000256" key="4">
    <source>
        <dbReference type="ARBA" id="ARBA00022840"/>
    </source>
</evidence>
<dbReference type="GO" id="GO:0005524">
    <property type="term" value="F:ATP binding"/>
    <property type="evidence" value="ECO:0007669"/>
    <property type="project" value="UniProtKB-KW"/>
</dbReference>
<keyword evidence="4 8" id="KW-0067">ATP-binding</keyword>
<dbReference type="SMART" id="SM00382">
    <property type="entry name" value="AAA"/>
    <property type="match status" value="1"/>
</dbReference>
<dbReference type="AlphaFoldDB" id="A0A4Q7DIB1"/>
<reference evidence="8 9" key="1">
    <citation type="submission" date="2018-10" db="EMBL/GenBank/DDBJ databases">
        <title>An updated phylogeny of the Alphaproteobacteria reveals that the parasitic Rickettsiales and Holosporales have independent origins.</title>
        <authorList>
            <person name="Munoz-Gomez S.A."/>
            <person name="Hess S."/>
            <person name="Burger G."/>
            <person name="Lang B.F."/>
            <person name="Susko E."/>
            <person name="Slamovits C.H."/>
            <person name="Roger A.J."/>
        </authorList>
    </citation>
    <scope>NUCLEOTIDE SEQUENCE [LARGE SCALE GENOMIC DNA]</scope>
    <source>
        <strain evidence="8">HOLO01</strain>
    </source>
</reference>
<gene>
    <name evidence="8" type="ORF">EQU50_03755</name>
</gene>
<dbReference type="InterPro" id="IPR050153">
    <property type="entry name" value="Metal_Ion_Import_ABC"/>
</dbReference>
<keyword evidence="6" id="KW-0406">Ion transport</keyword>
<dbReference type="SUPFAM" id="SSF52540">
    <property type="entry name" value="P-loop containing nucleoside triphosphate hydrolases"/>
    <property type="match status" value="1"/>
</dbReference>
<comment type="similarity">
    <text evidence="1">Belongs to the ABC transporter superfamily.</text>
</comment>
<dbReference type="GO" id="GO:0016887">
    <property type="term" value="F:ATP hydrolysis activity"/>
    <property type="evidence" value="ECO:0007669"/>
    <property type="project" value="InterPro"/>
</dbReference>
<dbReference type="GO" id="GO:0006829">
    <property type="term" value="P:zinc ion transport"/>
    <property type="evidence" value="ECO:0007669"/>
    <property type="project" value="UniProtKB-KW"/>
</dbReference>
<dbReference type="Proteomes" id="UP000293550">
    <property type="component" value="Unassembled WGS sequence"/>
</dbReference>
<dbReference type="InterPro" id="IPR003439">
    <property type="entry name" value="ABC_transporter-like_ATP-bd"/>
</dbReference>
<dbReference type="PANTHER" id="PTHR42734:SF5">
    <property type="entry name" value="IRON TRANSPORT SYSTEM ATP-BINDING PROTEIN HI_0361-RELATED"/>
    <property type="match status" value="1"/>
</dbReference>
<keyword evidence="9" id="KW-1185">Reference proteome</keyword>
<dbReference type="Pfam" id="PF00005">
    <property type="entry name" value="ABC_tran"/>
    <property type="match status" value="1"/>
</dbReference>
<feature type="domain" description="ABC transporter" evidence="7">
    <location>
        <begin position="2"/>
        <end position="228"/>
    </location>
</feature>
<keyword evidence="5" id="KW-0864">Zinc transport</keyword>
<dbReference type="PROSITE" id="PS50893">
    <property type="entry name" value="ABC_TRANSPORTER_2"/>
    <property type="match status" value="1"/>
</dbReference>
<keyword evidence="2" id="KW-0813">Transport</keyword>
<name>A0A4Q7DIB1_9PROT</name>
<dbReference type="InterPro" id="IPR027417">
    <property type="entry name" value="P-loop_NTPase"/>
</dbReference>
<dbReference type="EMBL" id="SCFB01000005">
    <property type="protein sequence ID" value="RZI46058.1"/>
    <property type="molecule type" value="Genomic_DNA"/>
</dbReference>
<evidence type="ECO:0000313" key="9">
    <source>
        <dbReference type="Proteomes" id="UP000293550"/>
    </source>
</evidence>
<dbReference type="Gene3D" id="3.40.50.300">
    <property type="entry name" value="P-loop containing nucleotide triphosphate hydrolases"/>
    <property type="match status" value="1"/>
</dbReference>
<evidence type="ECO:0000256" key="6">
    <source>
        <dbReference type="ARBA" id="ARBA00023065"/>
    </source>
</evidence>
<dbReference type="CDD" id="cd03235">
    <property type="entry name" value="ABC_Metallic_Cations"/>
    <property type="match status" value="1"/>
</dbReference>
<evidence type="ECO:0000256" key="3">
    <source>
        <dbReference type="ARBA" id="ARBA00022741"/>
    </source>
</evidence>
<dbReference type="InterPro" id="IPR003593">
    <property type="entry name" value="AAA+_ATPase"/>
</dbReference>
<protein>
    <submittedName>
        <fullName evidence="8">Metal ABC transporter ATP-binding protein</fullName>
    </submittedName>
</protein>
<dbReference type="PANTHER" id="PTHR42734">
    <property type="entry name" value="METAL TRANSPORT SYSTEM ATP-BINDING PROTEIN TM_0124-RELATED"/>
    <property type="match status" value="1"/>
</dbReference>
<comment type="caution">
    <text evidence="8">The sequence shown here is derived from an EMBL/GenBank/DDBJ whole genome shotgun (WGS) entry which is preliminary data.</text>
</comment>
<dbReference type="PROSITE" id="PS00211">
    <property type="entry name" value="ABC_TRANSPORTER_1"/>
    <property type="match status" value="1"/>
</dbReference>
<dbReference type="RefSeq" id="WP_130153818.1">
    <property type="nucleotide sequence ID" value="NZ_SCFB01000005.1"/>
</dbReference>
<keyword evidence="5" id="KW-0862">Zinc</keyword>
<evidence type="ECO:0000256" key="5">
    <source>
        <dbReference type="ARBA" id="ARBA00022906"/>
    </source>
</evidence>
<evidence type="ECO:0000259" key="7">
    <source>
        <dbReference type="PROSITE" id="PS50893"/>
    </source>
</evidence>
<dbReference type="OrthoDB" id="9806149at2"/>
<dbReference type="InterPro" id="IPR017871">
    <property type="entry name" value="ABC_transporter-like_CS"/>
</dbReference>
<keyword evidence="3" id="KW-0547">Nucleotide-binding</keyword>
<accession>A0A4Q7DIB1</accession>
<proteinExistence type="inferred from homology"/>
<organism evidence="8 9">
    <name type="scientific">Candidatus Finniella inopinata</name>
    <dbReference type="NCBI Taxonomy" id="1696036"/>
    <lineage>
        <taxon>Bacteria</taxon>
        <taxon>Pseudomonadati</taxon>
        <taxon>Pseudomonadota</taxon>
        <taxon>Alphaproteobacteria</taxon>
        <taxon>Holosporales</taxon>
        <taxon>Candidatus Paracaedibacteraceae</taxon>
        <taxon>Candidatus Finniella</taxon>
    </lineage>
</organism>
<evidence type="ECO:0000256" key="2">
    <source>
        <dbReference type="ARBA" id="ARBA00022448"/>
    </source>
</evidence>
<sequence>MIHFSKLSHFYRQKAALEDISLSIPAHTLTAVVGPNGAGKSTFLKIIAGLVKPSQGQFIHQDPFNLAYLPQQSSLDKTFPFSVKDVVAMGLWPKLGIGKSISHAQHASLEQALERVGLKNVENRGLDDLSGGQFQRVLFARLMLQDADVLLLDEPFAAVDESTTQDLLGLLQEWHRQGKTILAVMHNLSLVRRFFSDTIILARNLVAYGPSQEVLTTDNLLRTHGIMMGAL</sequence>
<evidence type="ECO:0000256" key="1">
    <source>
        <dbReference type="ARBA" id="ARBA00005417"/>
    </source>
</evidence>